<dbReference type="EMBL" id="JAWDGP010000188">
    <property type="protein sequence ID" value="KAK3803118.1"/>
    <property type="molecule type" value="Genomic_DNA"/>
</dbReference>
<protein>
    <submittedName>
        <fullName evidence="1">Uncharacterized protein</fullName>
    </submittedName>
</protein>
<proteinExistence type="predicted"/>
<name>A0AAE1BBL5_9GAST</name>
<reference evidence="1" key="1">
    <citation type="journal article" date="2023" name="G3 (Bethesda)">
        <title>A reference genome for the long-term kleptoplast-retaining sea slug Elysia crispata morphotype clarki.</title>
        <authorList>
            <person name="Eastman K.E."/>
            <person name="Pendleton A.L."/>
            <person name="Shaikh M.A."/>
            <person name="Suttiyut T."/>
            <person name="Ogas R."/>
            <person name="Tomko P."/>
            <person name="Gavelis G."/>
            <person name="Widhalm J.R."/>
            <person name="Wisecaver J.H."/>
        </authorList>
    </citation>
    <scope>NUCLEOTIDE SEQUENCE</scope>
    <source>
        <strain evidence="1">ECLA1</strain>
    </source>
</reference>
<comment type="caution">
    <text evidence="1">The sequence shown here is derived from an EMBL/GenBank/DDBJ whole genome shotgun (WGS) entry which is preliminary data.</text>
</comment>
<evidence type="ECO:0000313" key="1">
    <source>
        <dbReference type="EMBL" id="KAK3803118.1"/>
    </source>
</evidence>
<keyword evidence="2" id="KW-1185">Reference proteome</keyword>
<dbReference type="Proteomes" id="UP001283361">
    <property type="component" value="Unassembled WGS sequence"/>
</dbReference>
<gene>
    <name evidence="1" type="ORF">RRG08_028038</name>
</gene>
<dbReference type="AlphaFoldDB" id="A0AAE1BBL5"/>
<evidence type="ECO:0000313" key="2">
    <source>
        <dbReference type="Proteomes" id="UP001283361"/>
    </source>
</evidence>
<sequence>MPIINDLDSESEKDTSACIITCFAVCLKFQMGVLDQCPDANSPASQTNDQPDASCIFHSVNGLPTSQSVHGSPLFDIHLIIDIANTGTGGEEEIVGTLKRRSGTGRMEEDRASLTETTETVERRRRATVSCCHGYASILSIFDPPPSLSPTVSHYVIVTQRSGSGLDKRVSPSSLFSPRPAV</sequence>
<organism evidence="1 2">
    <name type="scientific">Elysia crispata</name>
    <name type="common">lettuce slug</name>
    <dbReference type="NCBI Taxonomy" id="231223"/>
    <lineage>
        <taxon>Eukaryota</taxon>
        <taxon>Metazoa</taxon>
        <taxon>Spiralia</taxon>
        <taxon>Lophotrochozoa</taxon>
        <taxon>Mollusca</taxon>
        <taxon>Gastropoda</taxon>
        <taxon>Heterobranchia</taxon>
        <taxon>Euthyneura</taxon>
        <taxon>Panpulmonata</taxon>
        <taxon>Sacoglossa</taxon>
        <taxon>Placobranchoidea</taxon>
        <taxon>Plakobranchidae</taxon>
        <taxon>Elysia</taxon>
    </lineage>
</organism>
<accession>A0AAE1BBL5</accession>